<keyword evidence="3" id="KW-1185">Reference proteome</keyword>
<dbReference type="InterPro" id="IPR000157">
    <property type="entry name" value="TIR_dom"/>
</dbReference>
<protein>
    <recommendedName>
        <fullName evidence="1">TIR domain-containing protein</fullName>
    </recommendedName>
</protein>
<proteinExistence type="predicted"/>
<sequence length="237" mass="28000">MSMTFGVIATLMFVLSIISYHYRYEIYLVCRQLKSVSNKVSVVCKYDVYISFDDGNPFLRFWVLNFLDSKLEQAGYLNFIPCRDTIPGDVTEENMISTINNCRNFLVIPSKTYEYDDNIWSKVEWKYIWNYFYNNKDRRIVIINYDLIDHPVDLKLKAFIRLGLDIDFANRRHIRLDEIKLKLGVPYCGKHSYIRNTKPEFVSAKHSVVEQRDKSKENHSRKMSVVSSSLMVLEEVV</sequence>
<dbReference type="OrthoDB" id="6094498at2759"/>
<dbReference type="GO" id="GO:0007165">
    <property type="term" value="P:signal transduction"/>
    <property type="evidence" value="ECO:0007669"/>
    <property type="project" value="InterPro"/>
</dbReference>
<evidence type="ECO:0000313" key="2">
    <source>
        <dbReference type="EMBL" id="CAC5385243.1"/>
    </source>
</evidence>
<name>A0A6J8BN58_MYTCO</name>
<gene>
    <name evidence="2" type="ORF">MCOR_20808</name>
</gene>
<evidence type="ECO:0000313" key="3">
    <source>
        <dbReference type="Proteomes" id="UP000507470"/>
    </source>
</evidence>
<organism evidence="2 3">
    <name type="scientific">Mytilus coruscus</name>
    <name type="common">Sea mussel</name>
    <dbReference type="NCBI Taxonomy" id="42192"/>
    <lineage>
        <taxon>Eukaryota</taxon>
        <taxon>Metazoa</taxon>
        <taxon>Spiralia</taxon>
        <taxon>Lophotrochozoa</taxon>
        <taxon>Mollusca</taxon>
        <taxon>Bivalvia</taxon>
        <taxon>Autobranchia</taxon>
        <taxon>Pteriomorphia</taxon>
        <taxon>Mytilida</taxon>
        <taxon>Mytiloidea</taxon>
        <taxon>Mytilidae</taxon>
        <taxon>Mytilinae</taxon>
        <taxon>Mytilus</taxon>
    </lineage>
</organism>
<dbReference type="AlphaFoldDB" id="A0A6J8BN58"/>
<reference evidence="2 3" key="1">
    <citation type="submission" date="2020-06" db="EMBL/GenBank/DDBJ databases">
        <authorList>
            <person name="Li R."/>
            <person name="Bekaert M."/>
        </authorList>
    </citation>
    <scope>NUCLEOTIDE SEQUENCE [LARGE SCALE GENOMIC DNA]</scope>
    <source>
        <strain evidence="3">wild</strain>
    </source>
</reference>
<evidence type="ECO:0000259" key="1">
    <source>
        <dbReference type="PROSITE" id="PS50104"/>
    </source>
</evidence>
<dbReference type="Proteomes" id="UP000507470">
    <property type="component" value="Unassembled WGS sequence"/>
</dbReference>
<dbReference type="InterPro" id="IPR035897">
    <property type="entry name" value="Toll_tir_struct_dom_sf"/>
</dbReference>
<dbReference type="Pfam" id="PF01582">
    <property type="entry name" value="TIR"/>
    <property type="match status" value="1"/>
</dbReference>
<dbReference type="EMBL" id="CACVKT020003692">
    <property type="protein sequence ID" value="CAC5385243.1"/>
    <property type="molecule type" value="Genomic_DNA"/>
</dbReference>
<dbReference type="SUPFAM" id="SSF52200">
    <property type="entry name" value="Toll/Interleukin receptor TIR domain"/>
    <property type="match status" value="1"/>
</dbReference>
<accession>A0A6J8BN58</accession>
<dbReference type="Gene3D" id="3.40.50.10140">
    <property type="entry name" value="Toll/interleukin-1 receptor homology (TIR) domain"/>
    <property type="match status" value="1"/>
</dbReference>
<feature type="domain" description="TIR" evidence="1">
    <location>
        <begin position="44"/>
        <end position="183"/>
    </location>
</feature>
<dbReference type="PROSITE" id="PS50104">
    <property type="entry name" value="TIR"/>
    <property type="match status" value="1"/>
</dbReference>